<feature type="region of interest" description="Disordered" evidence="1">
    <location>
        <begin position="259"/>
        <end position="281"/>
    </location>
</feature>
<keyword evidence="3" id="KW-1185">Reference proteome</keyword>
<sequence>MRPQVLSGGTGRSPRAVPPPQGSNDSLPASPAPGRGPTVPGGPRGRGGGGPCADSAPAGSSRHGEDGGVCVQGVGRALARDSLRRASRLAEGQRLPPARTPAAHAVLPRLLQEHLPDTHRDRQHLDALAGFCLVPVPGDPDHAAAQHVLHGPSPGEGGVRDVLPGSGAVPQLLLAFPHRLLSLGEGLADFFKVGLFRNCTADHGELRPVALLFVLLLPAAKTHLPLHRLCPGHLRHHRCPVGPVRHPQAQADASRRFPGAGAERRGAHHALHHRRGLRQSHHGRADGLVLPHGCDVHHGRGALRCPHPRALLPGQVRHLVSVTSDLPCAGGGRSLCPLLRGVEPAGVPLRTGRGVHRRLSPLRAPGFSTSFLSAF</sequence>
<feature type="compositionally biased region" description="Gly residues" evidence="1">
    <location>
        <begin position="42"/>
        <end position="51"/>
    </location>
</feature>
<accession>A0A2I0LZT9</accession>
<evidence type="ECO:0000256" key="1">
    <source>
        <dbReference type="SAM" id="MobiDB-lite"/>
    </source>
</evidence>
<evidence type="ECO:0000313" key="2">
    <source>
        <dbReference type="EMBL" id="PKK22933.1"/>
    </source>
</evidence>
<protein>
    <submittedName>
        <fullName evidence="2">Adiponectin receptor 1</fullName>
    </submittedName>
</protein>
<dbReference type="AlphaFoldDB" id="A0A2I0LZT9"/>
<comment type="caution">
    <text evidence="2">The sequence shown here is derived from an EMBL/GenBank/DDBJ whole genome shotgun (WGS) entry which is preliminary data.</text>
</comment>
<keyword evidence="2" id="KW-0675">Receptor</keyword>
<feature type="region of interest" description="Disordered" evidence="1">
    <location>
        <begin position="1"/>
        <end position="67"/>
    </location>
</feature>
<gene>
    <name evidence="2" type="primary">ADIPOR1</name>
    <name evidence="2" type="ORF">A306_00007329</name>
</gene>
<organism evidence="2 3">
    <name type="scientific">Columba livia</name>
    <name type="common">Rock dove</name>
    <dbReference type="NCBI Taxonomy" id="8932"/>
    <lineage>
        <taxon>Eukaryota</taxon>
        <taxon>Metazoa</taxon>
        <taxon>Chordata</taxon>
        <taxon>Craniata</taxon>
        <taxon>Vertebrata</taxon>
        <taxon>Euteleostomi</taxon>
        <taxon>Archelosauria</taxon>
        <taxon>Archosauria</taxon>
        <taxon>Dinosauria</taxon>
        <taxon>Saurischia</taxon>
        <taxon>Theropoda</taxon>
        <taxon>Coelurosauria</taxon>
        <taxon>Aves</taxon>
        <taxon>Neognathae</taxon>
        <taxon>Neoaves</taxon>
        <taxon>Columbimorphae</taxon>
        <taxon>Columbiformes</taxon>
        <taxon>Columbidae</taxon>
        <taxon>Columba</taxon>
    </lineage>
</organism>
<proteinExistence type="predicted"/>
<feature type="compositionally biased region" description="Basic residues" evidence="1">
    <location>
        <begin position="266"/>
        <end position="281"/>
    </location>
</feature>
<reference evidence="2 3" key="1">
    <citation type="journal article" date="2013" name="Science">
        <title>Genomic diversity and evolution of the head crest in the rock pigeon.</title>
        <authorList>
            <person name="Shapiro M.D."/>
            <person name="Kronenberg Z."/>
            <person name="Li C."/>
            <person name="Domyan E.T."/>
            <person name="Pan H."/>
            <person name="Campbell M."/>
            <person name="Tan H."/>
            <person name="Huff C.D."/>
            <person name="Hu H."/>
            <person name="Vickrey A.I."/>
            <person name="Nielsen S.C."/>
            <person name="Stringham S.A."/>
            <person name="Hu H."/>
            <person name="Willerslev E."/>
            <person name="Gilbert M.T."/>
            <person name="Yandell M."/>
            <person name="Zhang G."/>
            <person name="Wang J."/>
        </authorList>
    </citation>
    <scope>NUCLEOTIDE SEQUENCE [LARGE SCALE GENOMIC DNA]</scope>
    <source>
        <tissue evidence="2">Blood</tissue>
    </source>
</reference>
<dbReference type="Proteomes" id="UP000053872">
    <property type="component" value="Unassembled WGS sequence"/>
</dbReference>
<evidence type="ECO:0000313" key="3">
    <source>
        <dbReference type="Proteomes" id="UP000053872"/>
    </source>
</evidence>
<dbReference type="InParanoid" id="A0A2I0LZT9"/>
<dbReference type="EMBL" id="AKCR02000055">
    <property type="protein sequence ID" value="PKK22933.1"/>
    <property type="molecule type" value="Genomic_DNA"/>
</dbReference>
<name>A0A2I0LZT9_COLLI</name>